<protein>
    <submittedName>
        <fullName evidence="2">Uncharacterized protein</fullName>
    </submittedName>
</protein>
<keyword evidence="1" id="KW-0812">Transmembrane</keyword>
<feature type="transmembrane region" description="Helical" evidence="1">
    <location>
        <begin position="14"/>
        <end position="36"/>
    </location>
</feature>
<sequence>MAVSHVLRLTQQSTILNCLWVVSKHLFLVIMAFQLASTSC</sequence>
<accession>A0A2P2QSF6</accession>
<evidence type="ECO:0000313" key="2">
    <source>
        <dbReference type="EMBL" id="MBX69940.1"/>
    </source>
</evidence>
<name>A0A2P2QSF6_RHIMU</name>
<keyword evidence="1" id="KW-1133">Transmembrane helix</keyword>
<dbReference type="EMBL" id="GGEC01089456">
    <property type="protein sequence ID" value="MBX69940.1"/>
    <property type="molecule type" value="Transcribed_RNA"/>
</dbReference>
<organism evidence="2">
    <name type="scientific">Rhizophora mucronata</name>
    <name type="common">Asiatic mangrove</name>
    <dbReference type="NCBI Taxonomy" id="61149"/>
    <lineage>
        <taxon>Eukaryota</taxon>
        <taxon>Viridiplantae</taxon>
        <taxon>Streptophyta</taxon>
        <taxon>Embryophyta</taxon>
        <taxon>Tracheophyta</taxon>
        <taxon>Spermatophyta</taxon>
        <taxon>Magnoliopsida</taxon>
        <taxon>eudicotyledons</taxon>
        <taxon>Gunneridae</taxon>
        <taxon>Pentapetalae</taxon>
        <taxon>rosids</taxon>
        <taxon>fabids</taxon>
        <taxon>Malpighiales</taxon>
        <taxon>Rhizophoraceae</taxon>
        <taxon>Rhizophora</taxon>
    </lineage>
</organism>
<reference evidence="2" key="1">
    <citation type="submission" date="2018-02" db="EMBL/GenBank/DDBJ databases">
        <title>Rhizophora mucronata_Transcriptome.</title>
        <authorList>
            <person name="Meera S.P."/>
            <person name="Sreeshan A."/>
            <person name="Augustine A."/>
        </authorList>
    </citation>
    <scope>NUCLEOTIDE SEQUENCE</scope>
    <source>
        <tissue evidence="2">Leaf</tissue>
    </source>
</reference>
<evidence type="ECO:0000256" key="1">
    <source>
        <dbReference type="SAM" id="Phobius"/>
    </source>
</evidence>
<keyword evidence="1" id="KW-0472">Membrane</keyword>
<proteinExistence type="predicted"/>
<dbReference type="AlphaFoldDB" id="A0A2P2QSF6"/>